<keyword evidence="1 5" id="KW-0597">Phosphoprotein</keyword>
<evidence type="ECO:0008006" key="10">
    <source>
        <dbReference type="Google" id="ProtNLM"/>
    </source>
</evidence>
<evidence type="ECO:0000256" key="2">
    <source>
        <dbReference type="ARBA" id="ARBA00023015"/>
    </source>
</evidence>
<dbReference type="Proteomes" id="UP000249260">
    <property type="component" value="Unassembled WGS sequence"/>
</dbReference>
<dbReference type="GO" id="GO:0003700">
    <property type="term" value="F:DNA-binding transcription factor activity"/>
    <property type="evidence" value="ECO:0007669"/>
    <property type="project" value="InterPro"/>
</dbReference>
<accession>A0A328U2M8</accession>
<dbReference type="SUPFAM" id="SSF46689">
    <property type="entry name" value="Homeodomain-like"/>
    <property type="match status" value="1"/>
</dbReference>
<feature type="modified residue" description="4-aspartylphosphate" evidence="5">
    <location>
        <position position="56"/>
    </location>
</feature>
<dbReference type="InterPro" id="IPR039420">
    <property type="entry name" value="WalR-like"/>
</dbReference>
<feature type="domain" description="Response regulatory" evidence="7">
    <location>
        <begin position="3"/>
        <end position="121"/>
    </location>
</feature>
<gene>
    <name evidence="8" type="ORF">DL346_09325</name>
</gene>
<evidence type="ECO:0000256" key="4">
    <source>
        <dbReference type="ARBA" id="ARBA00023163"/>
    </source>
</evidence>
<dbReference type="Gene3D" id="3.40.50.2300">
    <property type="match status" value="1"/>
</dbReference>
<dbReference type="InterPro" id="IPR001789">
    <property type="entry name" value="Sig_transdc_resp-reg_receiver"/>
</dbReference>
<dbReference type="EMBL" id="QLUW01000002">
    <property type="protein sequence ID" value="RAP75651.1"/>
    <property type="molecule type" value="Genomic_DNA"/>
</dbReference>
<comment type="caution">
    <text evidence="8">The sequence shown here is derived from an EMBL/GenBank/DDBJ whole genome shotgun (WGS) entry which is preliminary data.</text>
</comment>
<evidence type="ECO:0000313" key="9">
    <source>
        <dbReference type="Proteomes" id="UP000249260"/>
    </source>
</evidence>
<evidence type="ECO:0000313" key="8">
    <source>
        <dbReference type="EMBL" id="RAP75651.1"/>
    </source>
</evidence>
<organism evidence="8 9">
    <name type="scientific">Paenibacillus montanisoli</name>
    <dbReference type="NCBI Taxonomy" id="2081970"/>
    <lineage>
        <taxon>Bacteria</taxon>
        <taxon>Bacillati</taxon>
        <taxon>Bacillota</taxon>
        <taxon>Bacilli</taxon>
        <taxon>Bacillales</taxon>
        <taxon>Paenibacillaceae</taxon>
        <taxon>Paenibacillus</taxon>
    </lineage>
</organism>
<dbReference type="PROSITE" id="PS01124">
    <property type="entry name" value="HTH_ARAC_FAMILY_2"/>
    <property type="match status" value="1"/>
</dbReference>
<dbReference type="Gene3D" id="1.10.10.60">
    <property type="entry name" value="Homeodomain-like"/>
    <property type="match status" value="1"/>
</dbReference>
<dbReference type="OrthoDB" id="2543932at2"/>
<dbReference type="GO" id="GO:0043565">
    <property type="term" value="F:sequence-specific DNA binding"/>
    <property type="evidence" value="ECO:0007669"/>
    <property type="project" value="InterPro"/>
</dbReference>
<dbReference type="InterPro" id="IPR018060">
    <property type="entry name" value="HTH_AraC"/>
</dbReference>
<keyword evidence="3" id="KW-0238">DNA-binding</keyword>
<dbReference type="InterPro" id="IPR011006">
    <property type="entry name" value="CheY-like_superfamily"/>
</dbReference>
<keyword evidence="2" id="KW-0805">Transcription regulation</keyword>
<dbReference type="SMART" id="SM00448">
    <property type="entry name" value="REC"/>
    <property type="match status" value="1"/>
</dbReference>
<keyword evidence="9" id="KW-1185">Reference proteome</keyword>
<dbReference type="SUPFAM" id="SSF52172">
    <property type="entry name" value="CheY-like"/>
    <property type="match status" value="1"/>
</dbReference>
<dbReference type="InterPro" id="IPR009057">
    <property type="entry name" value="Homeodomain-like_sf"/>
</dbReference>
<feature type="domain" description="HTH araC/xylS-type" evidence="6">
    <location>
        <begin position="449"/>
        <end position="511"/>
    </location>
</feature>
<dbReference type="Pfam" id="PF00165">
    <property type="entry name" value="HTH_AraC"/>
    <property type="match status" value="1"/>
</dbReference>
<dbReference type="CDD" id="cd17536">
    <property type="entry name" value="REC_YesN-like"/>
    <property type="match status" value="1"/>
</dbReference>
<name>A0A328U2M8_9BACL</name>
<protein>
    <recommendedName>
        <fullName evidence="10">DNA-binding response regulator</fullName>
    </recommendedName>
</protein>
<dbReference type="RefSeq" id="WP_112881877.1">
    <property type="nucleotide sequence ID" value="NZ_QLUW01000002.1"/>
</dbReference>
<evidence type="ECO:0000256" key="5">
    <source>
        <dbReference type="PROSITE-ProRule" id="PRU00169"/>
    </source>
</evidence>
<dbReference type="AlphaFoldDB" id="A0A328U2M8"/>
<evidence type="ECO:0000256" key="1">
    <source>
        <dbReference type="ARBA" id="ARBA00022553"/>
    </source>
</evidence>
<evidence type="ECO:0000256" key="3">
    <source>
        <dbReference type="ARBA" id="ARBA00023125"/>
    </source>
</evidence>
<sequence>MYRLLIVDDEPIIVDGLIDFFSDLSEFPELELYHAYSAQNAMNILRSTRIDIVLSDIEMPGMNGLALQKEIIQRWPRCKVIFLTGYNDFDYIHTSSRNGATDYVLKTEGDAQILGAVRKAVEQLESELALEHLVRKAESQMTQALPLMQREYLLELLGGTMAAADNKACNAQLRELKIPLQADRPLLMVMGRVDAWREEMSQSDKMLFLYAVHNIAEEYLADAFHLIQIKYGQDRFVWLLQSKDSDSAAIGEERTRPIHMLNGYMELIQSSCSSCLKIPCSFMLVSEPFEWDQISQRFDTLSFLFARGLGTRQEILLSDQQLFEAFEERQDGRTMMRTVQLLSDFLDKGQKEEFMELFHSFMGTISGTSVAKTGTAVEVFYSVVSMFISYINRWGLMKTVSEHFNISKLFSIEEHATWRDAAAQFMKLANVLFDEKSNENEQQTNEVIRSVQEYVKHNLGGDLSLTRLAEFVYLSPSYLSKLYKQETGASLTDFIIETRVQKAKEQLLQSS</sequence>
<evidence type="ECO:0000259" key="7">
    <source>
        <dbReference type="PROSITE" id="PS50110"/>
    </source>
</evidence>
<reference evidence="8 9" key="1">
    <citation type="submission" date="2018-06" db="EMBL/GenBank/DDBJ databases">
        <title>Paenibacillus montanisoli sp. nov., isolated from mountain area soil.</title>
        <authorList>
            <person name="Wu M."/>
        </authorList>
    </citation>
    <scope>NUCLEOTIDE SEQUENCE [LARGE SCALE GENOMIC DNA]</scope>
    <source>
        <strain evidence="8 9">RA17</strain>
    </source>
</reference>
<dbReference type="PROSITE" id="PS50110">
    <property type="entry name" value="RESPONSE_REGULATORY"/>
    <property type="match status" value="1"/>
</dbReference>
<dbReference type="GO" id="GO:0000160">
    <property type="term" value="P:phosphorelay signal transduction system"/>
    <property type="evidence" value="ECO:0007669"/>
    <property type="project" value="InterPro"/>
</dbReference>
<dbReference type="PANTHER" id="PTHR43214">
    <property type="entry name" value="TWO-COMPONENT RESPONSE REGULATOR"/>
    <property type="match status" value="1"/>
</dbReference>
<keyword evidence="4" id="KW-0804">Transcription</keyword>
<proteinExistence type="predicted"/>
<dbReference type="Pfam" id="PF00072">
    <property type="entry name" value="Response_reg"/>
    <property type="match status" value="1"/>
</dbReference>
<evidence type="ECO:0000259" key="6">
    <source>
        <dbReference type="PROSITE" id="PS01124"/>
    </source>
</evidence>
<dbReference type="PANTHER" id="PTHR43214:SF37">
    <property type="entry name" value="TRANSCRIPTIONAL REGULATORY PROTEIN YDFI"/>
    <property type="match status" value="1"/>
</dbReference>